<dbReference type="PANTHER" id="PTHR19871:SF43">
    <property type="entry name" value="SI:CH211-212K18.6"/>
    <property type="match status" value="1"/>
</dbReference>
<keyword evidence="3" id="KW-1185">Reference proteome</keyword>
<proteinExistence type="predicted"/>
<dbReference type="PANTHER" id="PTHR19871">
    <property type="entry name" value="BETA TRANSDUCIN-RELATED PROTEIN"/>
    <property type="match status" value="1"/>
</dbReference>
<dbReference type="InParanoid" id="A0A671URN6"/>
<dbReference type="OMA" id="QMLDLRW"/>
<name>A0A671URN6_SPAAU</name>
<dbReference type="Ensembl" id="ENSSAUT00010018118.1">
    <property type="protein sequence ID" value="ENSSAUP00010017122.1"/>
    <property type="gene ID" value="ENSSAUG00010007865.1"/>
</dbReference>
<evidence type="ECO:0000313" key="3">
    <source>
        <dbReference type="Proteomes" id="UP000472265"/>
    </source>
</evidence>
<sequence length="83" mass="9591">SDTVAERSALMEKVYPRLYLYCKQRGYDFRMVDLRWGVGTPVAEQNDTVKLHVENLQRCQKTQGPNLISGSEEGSQRMRLKIT</sequence>
<dbReference type="InterPro" id="IPR052752">
    <property type="entry name" value="NACHT-WD_repeat"/>
</dbReference>
<reference evidence="2" key="3">
    <citation type="submission" date="2025-09" db="UniProtKB">
        <authorList>
            <consortium name="Ensembl"/>
        </authorList>
    </citation>
    <scope>IDENTIFICATION</scope>
</reference>
<accession>A0A671URN6</accession>
<dbReference type="AlphaFoldDB" id="A0A671URN6"/>
<feature type="compositionally biased region" description="Polar residues" evidence="1">
    <location>
        <begin position="62"/>
        <end position="73"/>
    </location>
</feature>
<protein>
    <recommendedName>
        <fullName evidence="4">DUF4062 domain-containing protein</fullName>
    </recommendedName>
</protein>
<evidence type="ECO:0008006" key="4">
    <source>
        <dbReference type="Google" id="ProtNLM"/>
    </source>
</evidence>
<organism evidence="2 3">
    <name type="scientific">Sparus aurata</name>
    <name type="common">Gilthead sea bream</name>
    <dbReference type="NCBI Taxonomy" id="8175"/>
    <lineage>
        <taxon>Eukaryota</taxon>
        <taxon>Metazoa</taxon>
        <taxon>Chordata</taxon>
        <taxon>Craniata</taxon>
        <taxon>Vertebrata</taxon>
        <taxon>Euteleostomi</taxon>
        <taxon>Actinopterygii</taxon>
        <taxon>Neopterygii</taxon>
        <taxon>Teleostei</taxon>
        <taxon>Neoteleostei</taxon>
        <taxon>Acanthomorphata</taxon>
        <taxon>Eupercaria</taxon>
        <taxon>Spariformes</taxon>
        <taxon>Sparidae</taxon>
        <taxon>Sparus</taxon>
    </lineage>
</organism>
<evidence type="ECO:0000313" key="2">
    <source>
        <dbReference type="Ensembl" id="ENSSAUP00010017122.1"/>
    </source>
</evidence>
<dbReference type="Proteomes" id="UP000472265">
    <property type="component" value="Chromosome 10"/>
</dbReference>
<feature type="region of interest" description="Disordered" evidence="1">
    <location>
        <begin position="62"/>
        <end position="83"/>
    </location>
</feature>
<reference evidence="2" key="1">
    <citation type="submission" date="2021-04" db="EMBL/GenBank/DDBJ databases">
        <authorList>
            <consortium name="Wellcome Sanger Institute Data Sharing"/>
        </authorList>
    </citation>
    <scope>NUCLEOTIDE SEQUENCE [LARGE SCALE GENOMIC DNA]</scope>
</reference>
<reference evidence="2" key="2">
    <citation type="submission" date="2025-08" db="UniProtKB">
        <authorList>
            <consortium name="Ensembl"/>
        </authorList>
    </citation>
    <scope>IDENTIFICATION</scope>
</reference>
<dbReference type="GeneTree" id="ENSGT00940000167021"/>
<evidence type="ECO:0000256" key="1">
    <source>
        <dbReference type="SAM" id="MobiDB-lite"/>
    </source>
</evidence>